<evidence type="ECO:0000313" key="6">
    <source>
        <dbReference type="EMBL" id="KWT86757.1"/>
    </source>
</evidence>
<accession>A0ABR5SFN8</accession>
<dbReference type="PROSITE" id="PS50293">
    <property type="entry name" value="TPR_REGION"/>
    <property type="match status" value="2"/>
</dbReference>
<dbReference type="InterPro" id="IPR019734">
    <property type="entry name" value="TPR_rpt"/>
</dbReference>
<feature type="transmembrane region" description="Helical" evidence="4">
    <location>
        <begin position="91"/>
        <end position="109"/>
    </location>
</feature>
<feature type="transmembrane region" description="Helical" evidence="4">
    <location>
        <begin position="141"/>
        <end position="158"/>
    </location>
</feature>
<keyword evidence="5" id="KW-0732">Signal</keyword>
<feature type="transmembrane region" description="Helical" evidence="4">
    <location>
        <begin position="249"/>
        <end position="270"/>
    </location>
</feature>
<keyword evidence="7" id="KW-1185">Reference proteome</keyword>
<dbReference type="InterPro" id="IPR011990">
    <property type="entry name" value="TPR-like_helical_dom_sf"/>
</dbReference>
<feature type="transmembrane region" description="Helical" evidence="4">
    <location>
        <begin position="303"/>
        <end position="325"/>
    </location>
</feature>
<evidence type="ECO:0000313" key="7">
    <source>
        <dbReference type="Proteomes" id="UP000060487"/>
    </source>
</evidence>
<dbReference type="Gene3D" id="1.25.40.10">
    <property type="entry name" value="Tetratricopeptide repeat domain"/>
    <property type="match status" value="1"/>
</dbReference>
<protein>
    <submittedName>
        <fullName evidence="6">Tetratricopeptide TPR_2 repeat protein</fullName>
    </submittedName>
</protein>
<dbReference type="PANTHER" id="PTHR44227:SF3">
    <property type="entry name" value="PROTEIN O-MANNOSYL-TRANSFERASE TMTC4"/>
    <property type="match status" value="1"/>
</dbReference>
<comment type="caution">
    <text evidence="6">The sequence shown here is derived from an EMBL/GenBank/DDBJ whole genome shotgun (WGS) entry which is preliminary data.</text>
</comment>
<feature type="repeat" description="TPR" evidence="3">
    <location>
        <begin position="439"/>
        <end position="472"/>
    </location>
</feature>
<keyword evidence="4" id="KW-0812">Transmembrane</keyword>
<dbReference type="RefSeq" id="WP_085052103.1">
    <property type="nucleotide sequence ID" value="NZ_LNQR01000056.1"/>
</dbReference>
<feature type="repeat" description="TPR" evidence="3">
    <location>
        <begin position="473"/>
        <end position="506"/>
    </location>
</feature>
<gene>
    <name evidence="6" type="ORF">ASN18_1480</name>
</gene>
<dbReference type="SUPFAM" id="SSF48452">
    <property type="entry name" value="TPR-like"/>
    <property type="match status" value="1"/>
</dbReference>
<name>A0ABR5SFN8_9BACT</name>
<feature type="repeat" description="TPR" evidence="3">
    <location>
        <begin position="405"/>
        <end position="438"/>
    </location>
</feature>
<feature type="chain" id="PRO_5046303681" evidence="5">
    <location>
        <begin position="20"/>
        <end position="514"/>
    </location>
</feature>
<feature type="transmembrane region" description="Helical" evidence="4">
    <location>
        <begin position="360"/>
        <end position="381"/>
    </location>
</feature>
<dbReference type="Pfam" id="PF00515">
    <property type="entry name" value="TPR_1"/>
    <property type="match status" value="2"/>
</dbReference>
<dbReference type="PANTHER" id="PTHR44227">
    <property type="match status" value="1"/>
</dbReference>
<proteinExistence type="predicted"/>
<dbReference type="InterPro" id="IPR052346">
    <property type="entry name" value="O-mannosyl-transferase_TMTC"/>
</dbReference>
<organism evidence="6 7">
    <name type="scientific">Candidatus Magnetominusculus xianensis</name>
    <dbReference type="NCBI Taxonomy" id="1748249"/>
    <lineage>
        <taxon>Bacteria</taxon>
        <taxon>Pseudomonadati</taxon>
        <taxon>Nitrospirota</taxon>
        <taxon>Nitrospiria</taxon>
        <taxon>Nitrospirales</taxon>
        <taxon>Nitrospiraceae</taxon>
        <taxon>Candidatus Magnetominusculus</taxon>
    </lineage>
</organism>
<dbReference type="EMBL" id="LNQR01000056">
    <property type="protein sequence ID" value="KWT86757.1"/>
    <property type="molecule type" value="Genomic_DNA"/>
</dbReference>
<evidence type="ECO:0000256" key="3">
    <source>
        <dbReference type="PROSITE-ProRule" id="PRU00339"/>
    </source>
</evidence>
<feature type="transmembrane region" description="Helical" evidence="4">
    <location>
        <begin position="332"/>
        <end position="348"/>
    </location>
</feature>
<feature type="transmembrane region" description="Helical" evidence="4">
    <location>
        <begin position="51"/>
        <end position="70"/>
    </location>
</feature>
<keyword evidence="4" id="KW-1133">Transmembrane helix</keyword>
<dbReference type="Proteomes" id="UP000060487">
    <property type="component" value="Unassembled WGS sequence"/>
</dbReference>
<feature type="transmembrane region" description="Helical" evidence="4">
    <location>
        <begin position="164"/>
        <end position="197"/>
    </location>
</feature>
<sequence>MARSIVISTALFLMTLAMFSQVRTFNFVNYDDNLFITENPYVRDGLTRKSVTWAFTTPYTGTAVMPLAWLSHMLDITLYGLKPAGHHMTNVLIHAANTVLVFIVLELMTGLPWRSAFVAALFSVHPLHVEAVAWVSERKGLLSAFFWLSTMWCYVYYVKKPSVWKYISVIVCFSASLLSKPIAIVLPVVLVLIDYWPLKRKINKQMEKIPLFLLSVAAGIFTYRVQRAWNVDEFFNVLPFTERLSNAFISYVMYLYKTLVPLSLSPIYIVHDTVNMAHGILAAAFITGVSAASIILIKRAPYFFVGWFWYLIVLMPVAGLAQVGYQAMADRYAYLPLIGIFIIISQAAGDGLQKTAGRGIILYINVAVILTTCTCLSFLSIRQTAHWRDDISLFSRAASVTQDNFIAYFNLGSAYLAKGNEDEALSNYKKSIAIKPSFEKPYVNAGFILLNKNKAHEASLYFAKASELDPDSPASYYGMGLSLMNAGRREEALVYFRKALAVDPNFGPAKEYVR</sequence>
<feature type="signal peptide" evidence="5">
    <location>
        <begin position="1"/>
        <end position="19"/>
    </location>
</feature>
<evidence type="ECO:0000256" key="5">
    <source>
        <dbReference type="SAM" id="SignalP"/>
    </source>
</evidence>
<reference evidence="6 7" key="1">
    <citation type="submission" date="2015-11" db="EMBL/GenBank/DDBJ databases">
        <authorList>
            <person name="Lin W."/>
        </authorList>
    </citation>
    <scope>NUCLEOTIDE SEQUENCE [LARGE SCALE GENOMIC DNA]</scope>
    <source>
        <strain evidence="6 7">HCH-1</strain>
    </source>
</reference>
<keyword evidence="2 3" id="KW-0802">TPR repeat</keyword>
<keyword evidence="4" id="KW-0472">Membrane</keyword>
<dbReference type="PROSITE" id="PS50005">
    <property type="entry name" value="TPR"/>
    <property type="match status" value="3"/>
</dbReference>
<evidence type="ECO:0000256" key="4">
    <source>
        <dbReference type="SAM" id="Phobius"/>
    </source>
</evidence>
<evidence type="ECO:0000256" key="2">
    <source>
        <dbReference type="ARBA" id="ARBA00022803"/>
    </source>
</evidence>
<dbReference type="Pfam" id="PF13181">
    <property type="entry name" value="TPR_8"/>
    <property type="match status" value="1"/>
</dbReference>
<dbReference type="SMART" id="SM00028">
    <property type="entry name" value="TPR"/>
    <property type="match status" value="3"/>
</dbReference>
<feature type="transmembrane region" description="Helical" evidence="4">
    <location>
        <begin position="277"/>
        <end position="297"/>
    </location>
</feature>
<evidence type="ECO:0000256" key="1">
    <source>
        <dbReference type="ARBA" id="ARBA00022737"/>
    </source>
</evidence>
<keyword evidence="1" id="KW-0677">Repeat</keyword>